<evidence type="ECO:0000256" key="4">
    <source>
        <dbReference type="ARBA" id="ARBA00023163"/>
    </source>
</evidence>
<dbReference type="PRINTS" id="PR00039">
    <property type="entry name" value="HTHLYSR"/>
</dbReference>
<keyword evidence="4" id="KW-0804">Transcription</keyword>
<gene>
    <name evidence="6" type="primary">cmpR_3</name>
    <name evidence="6" type="ORF">COL8621_03788</name>
</gene>
<dbReference type="InterPro" id="IPR036390">
    <property type="entry name" value="WH_DNA-bd_sf"/>
</dbReference>
<dbReference type="PROSITE" id="PS50931">
    <property type="entry name" value="HTH_LYSR"/>
    <property type="match status" value="2"/>
</dbReference>
<reference evidence="7" key="1">
    <citation type="submission" date="2017-05" db="EMBL/GenBank/DDBJ databases">
        <authorList>
            <person name="Rodrigo-Torres L."/>
            <person name="Arahal R. D."/>
            <person name="Lucena T."/>
        </authorList>
    </citation>
    <scope>NUCLEOTIDE SEQUENCE [LARGE SCALE GENOMIC DNA]</scope>
    <source>
        <strain evidence="7">CECT 8621</strain>
    </source>
</reference>
<dbReference type="Proteomes" id="UP000202922">
    <property type="component" value="Unassembled WGS sequence"/>
</dbReference>
<feature type="domain" description="HTH lysR-type" evidence="5">
    <location>
        <begin position="93"/>
        <end position="149"/>
    </location>
</feature>
<evidence type="ECO:0000313" key="6">
    <source>
        <dbReference type="EMBL" id="SMX51257.1"/>
    </source>
</evidence>
<keyword evidence="7" id="KW-1185">Reference proteome</keyword>
<proteinExistence type="inferred from homology"/>
<evidence type="ECO:0000313" key="7">
    <source>
        <dbReference type="Proteomes" id="UP000202922"/>
    </source>
</evidence>
<dbReference type="InterPro" id="IPR036388">
    <property type="entry name" value="WH-like_DNA-bd_sf"/>
</dbReference>
<keyword evidence="3" id="KW-0238">DNA-binding</keyword>
<dbReference type="SUPFAM" id="SSF46785">
    <property type="entry name" value="Winged helix' DNA-binding domain"/>
    <property type="match status" value="2"/>
</dbReference>
<dbReference type="InterPro" id="IPR005119">
    <property type="entry name" value="LysR_subst-bd"/>
</dbReference>
<dbReference type="FunFam" id="1.10.10.10:FF:000001">
    <property type="entry name" value="LysR family transcriptional regulator"/>
    <property type="match status" value="1"/>
</dbReference>
<dbReference type="Pfam" id="PF03466">
    <property type="entry name" value="LysR_substrate"/>
    <property type="match status" value="1"/>
</dbReference>
<dbReference type="GO" id="GO:0000976">
    <property type="term" value="F:transcription cis-regulatory region binding"/>
    <property type="evidence" value="ECO:0007669"/>
    <property type="project" value="TreeGrafter"/>
</dbReference>
<dbReference type="AlphaFoldDB" id="A0A238L8C5"/>
<dbReference type="PANTHER" id="PTHR30126">
    <property type="entry name" value="HTH-TYPE TRANSCRIPTIONAL REGULATOR"/>
    <property type="match status" value="1"/>
</dbReference>
<dbReference type="InterPro" id="IPR000847">
    <property type="entry name" value="LysR_HTH_N"/>
</dbReference>
<evidence type="ECO:0000256" key="1">
    <source>
        <dbReference type="ARBA" id="ARBA00009437"/>
    </source>
</evidence>
<dbReference type="Gene3D" id="3.40.190.10">
    <property type="entry name" value="Periplasmic binding protein-like II"/>
    <property type="match status" value="2"/>
</dbReference>
<accession>A0A238L8C5</accession>
<keyword evidence="2" id="KW-0805">Transcription regulation</keyword>
<organism evidence="6 7">
    <name type="scientific">Actibacterium lipolyticum</name>
    <dbReference type="NCBI Taxonomy" id="1524263"/>
    <lineage>
        <taxon>Bacteria</taxon>
        <taxon>Pseudomonadati</taxon>
        <taxon>Pseudomonadota</taxon>
        <taxon>Alphaproteobacteria</taxon>
        <taxon>Rhodobacterales</taxon>
        <taxon>Roseobacteraceae</taxon>
        <taxon>Actibacterium</taxon>
    </lineage>
</organism>
<dbReference type="RefSeq" id="WP_093968949.1">
    <property type="nucleotide sequence ID" value="NZ_FXYE01000005.1"/>
</dbReference>
<protein>
    <submittedName>
        <fullName evidence="6">HTH-type transcriptional activator CmpR</fullName>
    </submittedName>
</protein>
<name>A0A238L8C5_9RHOB</name>
<evidence type="ECO:0000256" key="3">
    <source>
        <dbReference type="ARBA" id="ARBA00023125"/>
    </source>
</evidence>
<feature type="domain" description="HTH lysR-type" evidence="5">
    <location>
        <begin position="3"/>
        <end position="60"/>
    </location>
</feature>
<comment type="similarity">
    <text evidence="1">Belongs to the LysR transcriptional regulatory family.</text>
</comment>
<dbReference type="PANTHER" id="PTHR30126:SF98">
    <property type="entry name" value="HTH-TYPE TRANSCRIPTIONAL ACTIVATOR BAUR"/>
    <property type="match status" value="1"/>
</dbReference>
<dbReference type="Gene3D" id="1.10.10.10">
    <property type="entry name" value="Winged helix-like DNA-binding domain superfamily/Winged helix DNA-binding domain"/>
    <property type="match status" value="2"/>
</dbReference>
<dbReference type="EMBL" id="FXYE01000005">
    <property type="protein sequence ID" value="SMX51257.1"/>
    <property type="molecule type" value="Genomic_DNA"/>
</dbReference>
<evidence type="ECO:0000256" key="2">
    <source>
        <dbReference type="ARBA" id="ARBA00023015"/>
    </source>
</evidence>
<sequence length="387" mass="42295">MKWNIRHLRVFLAVTRHSSVSRAADECHLSQPAVTQAIAKLERAFALPLFQHMTQGLFVTPAGETLALRVERALARIDTATAPIAPRLSSTATTSQLEALIAVRELENFSLAARHLGLAQPTVHRAVSQLESEAQKPLFKRSAYGLRATRACQALADAAQLAFAELDQAVMELAELAGREVGQIVVGALPLSRAYILSSAIIEFRKTRPNLLIRVDEGPYSELLSGLRRGEVDMLIGALRDPVPIDDVTQTELFTDDLILVAGPDHPLVGKPAITLEEMAAFPWVVARNGTPTRMLFDKLFDPAETQVSLVETGSMILMRQLLRQSNHLGCISRLQAAAEVDMGLMVPLDFDLTLTRRPIGLTTRVGWIPTRGQLALIDKISQAAAE</sequence>
<evidence type="ECO:0000259" key="5">
    <source>
        <dbReference type="PROSITE" id="PS50931"/>
    </source>
</evidence>
<dbReference type="Pfam" id="PF00126">
    <property type="entry name" value="HTH_1"/>
    <property type="match status" value="2"/>
</dbReference>
<dbReference type="GO" id="GO:0003700">
    <property type="term" value="F:DNA-binding transcription factor activity"/>
    <property type="evidence" value="ECO:0007669"/>
    <property type="project" value="InterPro"/>
</dbReference>
<dbReference type="SUPFAM" id="SSF53850">
    <property type="entry name" value="Periplasmic binding protein-like II"/>
    <property type="match status" value="1"/>
</dbReference>
<dbReference type="OrthoDB" id="9803030at2"/>